<comment type="caution">
    <text evidence="13">The sequence shown here is derived from an EMBL/GenBank/DDBJ whole genome shotgun (WGS) entry which is preliminary data.</text>
</comment>
<dbReference type="GO" id="GO:0140662">
    <property type="term" value="F:ATP-dependent protein folding chaperone"/>
    <property type="evidence" value="ECO:0007669"/>
    <property type="project" value="InterPro"/>
</dbReference>
<feature type="domain" description="Histidine kinase/HSP90-like ATPase" evidence="12">
    <location>
        <begin position="30"/>
        <end position="186"/>
    </location>
</feature>
<keyword evidence="5 10" id="KW-0067">ATP-binding</keyword>
<evidence type="ECO:0000256" key="4">
    <source>
        <dbReference type="ARBA" id="ARBA00022741"/>
    </source>
</evidence>
<evidence type="ECO:0000313" key="14">
    <source>
        <dbReference type="Proteomes" id="UP000031258"/>
    </source>
</evidence>
<feature type="binding site" evidence="11">
    <location>
        <position position="41"/>
    </location>
    <ligand>
        <name>ATP</name>
        <dbReference type="ChEBI" id="CHEBI:30616"/>
    </ligand>
</feature>
<dbReference type="InterPro" id="IPR003594">
    <property type="entry name" value="HATPase_dom"/>
</dbReference>
<feature type="binding site" evidence="11">
    <location>
        <begin position="102"/>
        <end position="103"/>
    </location>
    <ligand>
        <name>ATP</name>
        <dbReference type="ChEBI" id="CHEBI:30616"/>
    </ligand>
</feature>
<dbReference type="HAMAP" id="MF_00505">
    <property type="entry name" value="HSP90"/>
    <property type="match status" value="1"/>
</dbReference>
<evidence type="ECO:0000256" key="3">
    <source>
        <dbReference type="ARBA" id="ARBA00022490"/>
    </source>
</evidence>
<feature type="binding site" evidence="11">
    <location>
        <position position="95"/>
    </location>
    <ligand>
        <name>ATP</name>
        <dbReference type="ChEBI" id="CHEBI:30616"/>
    </ligand>
</feature>
<dbReference type="GO" id="GO:0051082">
    <property type="term" value="F:unfolded protein binding"/>
    <property type="evidence" value="ECO:0007669"/>
    <property type="project" value="UniProtKB-UniRule"/>
</dbReference>
<dbReference type="GO" id="GO:0005524">
    <property type="term" value="F:ATP binding"/>
    <property type="evidence" value="ECO:0007669"/>
    <property type="project" value="UniProtKB-UniRule"/>
</dbReference>
<gene>
    <name evidence="13" type="primary">htpG_2</name>
    <name evidence="10" type="synonym">htpG</name>
    <name evidence="13" type="ORF">NF27_CG00480</name>
</gene>
<evidence type="ECO:0000256" key="5">
    <source>
        <dbReference type="ARBA" id="ARBA00022840"/>
    </source>
</evidence>
<dbReference type="SUPFAM" id="SSF55874">
    <property type="entry name" value="ATPase domain of HSP90 chaperone/DNA topoisomerase II/histidine kinase"/>
    <property type="match status" value="1"/>
</dbReference>
<evidence type="ECO:0000256" key="8">
    <source>
        <dbReference type="ARBA" id="ARBA00058590"/>
    </source>
</evidence>
<dbReference type="InterPro" id="IPR020568">
    <property type="entry name" value="Ribosomal_Su5_D2-typ_SF"/>
</dbReference>
<organism evidence="13 14">
    <name type="scientific">Candidatus Jidaibacter acanthamoebae</name>
    <dbReference type="NCBI Taxonomy" id="86105"/>
    <lineage>
        <taxon>Bacteria</taxon>
        <taxon>Pseudomonadati</taxon>
        <taxon>Pseudomonadota</taxon>
        <taxon>Alphaproteobacteria</taxon>
        <taxon>Rickettsiales</taxon>
        <taxon>Candidatus Midichloriaceae</taxon>
        <taxon>Candidatus Jidaibacter</taxon>
    </lineage>
</organism>
<dbReference type="FunFam" id="3.30.230.80:FF:000002">
    <property type="entry name" value="Molecular chaperone HtpG"/>
    <property type="match status" value="1"/>
</dbReference>
<dbReference type="GO" id="GO:0016887">
    <property type="term" value="F:ATP hydrolysis activity"/>
    <property type="evidence" value="ECO:0007669"/>
    <property type="project" value="InterPro"/>
</dbReference>
<dbReference type="GO" id="GO:0005737">
    <property type="term" value="C:cytoplasm"/>
    <property type="evidence" value="ECO:0007669"/>
    <property type="project" value="UniProtKB-SubCell"/>
</dbReference>
<keyword evidence="7 10" id="KW-0143">Chaperone</keyword>
<dbReference type="PATRIC" id="fig|86105.3.peg.282"/>
<dbReference type="PIRSF" id="PIRSF002583">
    <property type="entry name" value="Hsp90"/>
    <property type="match status" value="1"/>
</dbReference>
<dbReference type="InterPro" id="IPR036890">
    <property type="entry name" value="HATPase_C_sf"/>
</dbReference>
<comment type="caution">
    <text evidence="10">Lacks conserved residue(s) required for the propagation of feature annotation.</text>
</comment>
<dbReference type="AlphaFoldDB" id="A0A0C1QP96"/>
<comment type="similarity">
    <text evidence="2 10">Belongs to the heat shock protein 90 family.</text>
</comment>
<feature type="binding site" evidence="11">
    <location>
        <position position="331"/>
    </location>
    <ligand>
        <name>ATP</name>
        <dbReference type="ChEBI" id="CHEBI:30616"/>
    </ligand>
</feature>
<keyword evidence="6 10" id="KW-0346">Stress response</keyword>
<dbReference type="Pfam" id="PF00183">
    <property type="entry name" value="HSP90"/>
    <property type="match status" value="1"/>
</dbReference>
<dbReference type="InterPro" id="IPR001404">
    <property type="entry name" value="Hsp90_fam"/>
</dbReference>
<dbReference type="Pfam" id="PF13589">
    <property type="entry name" value="HATPase_c_3"/>
    <property type="match status" value="1"/>
</dbReference>
<feature type="binding site" evidence="11">
    <location>
        <position position="176"/>
    </location>
    <ligand>
        <name>ATP</name>
        <dbReference type="ChEBI" id="CHEBI:30616"/>
    </ligand>
</feature>
<dbReference type="SMART" id="SM00387">
    <property type="entry name" value="HATPase_c"/>
    <property type="match status" value="1"/>
</dbReference>
<evidence type="ECO:0000256" key="2">
    <source>
        <dbReference type="ARBA" id="ARBA00008239"/>
    </source>
</evidence>
<dbReference type="CDD" id="cd16927">
    <property type="entry name" value="HATPase_Hsp90-like"/>
    <property type="match status" value="1"/>
</dbReference>
<feature type="binding site" evidence="11">
    <location>
        <position position="87"/>
    </location>
    <ligand>
        <name>ATP</name>
        <dbReference type="ChEBI" id="CHEBI:30616"/>
    </ligand>
</feature>
<feature type="binding site" evidence="11">
    <location>
        <position position="37"/>
    </location>
    <ligand>
        <name>ATP</name>
        <dbReference type="ChEBI" id="CHEBI:30616"/>
    </ligand>
</feature>
<evidence type="ECO:0000313" key="13">
    <source>
        <dbReference type="EMBL" id="KIE05868.1"/>
    </source>
</evidence>
<evidence type="ECO:0000256" key="6">
    <source>
        <dbReference type="ARBA" id="ARBA00023016"/>
    </source>
</evidence>
<evidence type="ECO:0000256" key="1">
    <source>
        <dbReference type="ARBA" id="ARBA00004496"/>
    </source>
</evidence>
<evidence type="ECO:0000259" key="12">
    <source>
        <dbReference type="SMART" id="SM00387"/>
    </source>
</evidence>
<feature type="region of interest" description="C" evidence="10">
    <location>
        <begin position="555"/>
        <end position="632"/>
    </location>
</feature>
<feature type="binding site" evidence="11">
    <location>
        <begin position="125"/>
        <end position="130"/>
    </location>
    <ligand>
        <name>ATP</name>
        <dbReference type="ChEBI" id="CHEBI:30616"/>
    </ligand>
</feature>
<evidence type="ECO:0000256" key="7">
    <source>
        <dbReference type="ARBA" id="ARBA00023186"/>
    </source>
</evidence>
<dbReference type="Gene3D" id="3.40.50.11260">
    <property type="match status" value="1"/>
</dbReference>
<dbReference type="SUPFAM" id="SSF54211">
    <property type="entry name" value="Ribosomal protein S5 domain 2-like"/>
    <property type="match status" value="1"/>
</dbReference>
<dbReference type="PROSITE" id="PS00298">
    <property type="entry name" value="HSP90"/>
    <property type="match status" value="1"/>
</dbReference>
<dbReference type="NCBIfam" id="NF003555">
    <property type="entry name" value="PRK05218.1"/>
    <property type="match status" value="1"/>
</dbReference>
<dbReference type="PANTHER" id="PTHR11528">
    <property type="entry name" value="HEAT SHOCK PROTEIN 90 FAMILY MEMBER"/>
    <property type="match status" value="1"/>
</dbReference>
<dbReference type="PRINTS" id="PR00775">
    <property type="entry name" value="HEATSHOCK90"/>
</dbReference>
<dbReference type="Gene3D" id="3.30.230.80">
    <property type="match status" value="1"/>
</dbReference>
<dbReference type="Gene3D" id="1.20.120.790">
    <property type="entry name" value="Heat shock protein 90, C-terminal domain"/>
    <property type="match status" value="1"/>
</dbReference>
<dbReference type="SUPFAM" id="SSF110942">
    <property type="entry name" value="HSP90 C-terminal domain"/>
    <property type="match status" value="1"/>
</dbReference>
<comment type="subunit">
    <text evidence="10">Homodimer.</text>
</comment>
<feature type="region of interest" description="A; substrate-binding" evidence="10">
    <location>
        <begin position="1"/>
        <end position="331"/>
    </location>
</feature>
<dbReference type="Proteomes" id="UP000031258">
    <property type="component" value="Unassembled WGS sequence"/>
</dbReference>
<dbReference type="STRING" id="86105.NF27_CG00480"/>
<protein>
    <recommendedName>
        <fullName evidence="9 10">Chaperone protein HtpG</fullName>
    </recommendedName>
    <alternativeName>
        <fullName evidence="10">Heat shock protein HtpG</fullName>
    </alternativeName>
    <alternativeName>
        <fullName evidence="10">High temperature protein G</fullName>
    </alternativeName>
</protein>
<evidence type="ECO:0000256" key="9">
    <source>
        <dbReference type="ARBA" id="ARBA00070675"/>
    </source>
</evidence>
<dbReference type="Gene3D" id="3.30.565.10">
    <property type="entry name" value="Histidine kinase-like ATPase, C-terminal domain"/>
    <property type="match status" value="1"/>
</dbReference>
<evidence type="ECO:0000256" key="11">
    <source>
        <dbReference type="PIRSR" id="PIRSR002583-1"/>
    </source>
</evidence>
<dbReference type="InterPro" id="IPR037196">
    <property type="entry name" value="HSP90_C"/>
</dbReference>
<reference evidence="13 14" key="1">
    <citation type="submission" date="2014-11" db="EMBL/GenBank/DDBJ databases">
        <title>A Rickettsiales Symbiont of Amoebae With Ancient Features.</title>
        <authorList>
            <person name="Schulz F."/>
            <person name="Martijn J."/>
            <person name="Wascher F."/>
            <person name="Kostanjsek R."/>
            <person name="Ettema T.J."/>
            <person name="Horn M."/>
        </authorList>
    </citation>
    <scope>NUCLEOTIDE SEQUENCE [LARGE SCALE GENOMIC DNA]</scope>
    <source>
        <strain evidence="13 14">UWC36</strain>
    </source>
</reference>
<dbReference type="InterPro" id="IPR020575">
    <property type="entry name" value="Hsp90_N"/>
</dbReference>
<dbReference type="EMBL" id="JSWE01000058">
    <property type="protein sequence ID" value="KIE05868.1"/>
    <property type="molecule type" value="Genomic_DNA"/>
</dbReference>
<comment type="subcellular location">
    <subcellularLocation>
        <location evidence="1 10">Cytoplasm</location>
    </subcellularLocation>
</comment>
<comment type="function">
    <text evidence="8 10">Molecular chaperone. Has ATPase activity.</text>
</comment>
<dbReference type="FunFam" id="3.30.565.10:FF:000009">
    <property type="entry name" value="Molecular chaperone HtpG"/>
    <property type="match status" value="1"/>
</dbReference>
<name>A0A0C1QP96_9RICK</name>
<keyword evidence="4 10" id="KW-0547">Nucleotide-binding</keyword>
<feature type="binding site" evidence="11">
    <location>
        <position position="82"/>
    </location>
    <ligand>
        <name>ATP</name>
        <dbReference type="ChEBI" id="CHEBI:30616"/>
    </ligand>
</feature>
<keyword evidence="3 10" id="KW-0963">Cytoplasm</keyword>
<keyword evidence="14" id="KW-1185">Reference proteome</keyword>
<dbReference type="InterPro" id="IPR019805">
    <property type="entry name" value="Heat_shock_protein_90_CS"/>
</dbReference>
<accession>A0A0C1QP96</accession>
<sequence length="632" mass="72163">MDMAMSQEIRKFDAEVGKVLQLMIHSLYTNKDIFLRELISNASDACDKLRYESINNPTFATEDELKIEIIIDKQNGELVIRDNGIGMDKNDLIQNLGTIASSGTQKFLSNLQDKNSKEGLQLIGQFGVGFYSAFMVAKKVKVYSTKAGQDQTYVWESEGSGEYSISSSAEPKSRGTEIRLTIQDSDIEYLEKYKLQYIIKTYSDHISFPIYLVDENANSELVNSASALWTRSKGEISEEQYKEFYHHVAHAPDTPWITLHNKAEGAVEYTSLLYIPSQKPFDLFHPDRKGRVKLYVKKVFITEDEPNLIPSYLRFLRGVIDSEDLPLNISRETFQHNQIITKIRKSIVKRVLSTLKTKAEQEKEEYKKFWLNFGEVMKEGLCEGALEEKEQLLEACRFYTTKSGENLISLDEYISNMLDGQEHIYFLTGISLEDLRKNPQLEGFAKRDIEVILLPDYVDDFWVNVINQYKNKELRSINTAGIDLDSIKKIEAPQEEKMPDTEDSSTQANDEELVTYIKNVLTDRVKEVKISKKLVDSPSCLAIPEGAMNIRMEKYLIDQKQLSKKTAKILEINPNHPILINIKKLLGSEENKAADLVEIIFNQACLIAGEAMDDPYAFTKKINEFIAKAVSA</sequence>
<evidence type="ECO:0000256" key="10">
    <source>
        <dbReference type="HAMAP-Rule" id="MF_00505"/>
    </source>
</evidence>
<proteinExistence type="inferred from homology"/>